<accession>C1N8J6</accession>
<dbReference type="Pfam" id="PF04752">
    <property type="entry name" value="ChaC"/>
    <property type="match status" value="1"/>
</dbReference>
<dbReference type="GO" id="GO:0005737">
    <property type="term" value="C:cytoplasm"/>
    <property type="evidence" value="ECO:0007669"/>
    <property type="project" value="TreeGrafter"/>
</dbReference>
<evidence type="ECO:0000313" key="3">
    <source>
        <dbReference type="EMBL" id="EEH51900.1"/>
    </source>
</evidence>
<keyword evidence="4" id="KW-1185">Reference proteome</keyword>
<dbReference type="eggNOG" id="KOG3182">
    <property type="taxonomic scope" value="Eukaryota"/>
</dbReference>
<dbReference type="CDD" id="cd06661">
    <property type="entry name" value="GGCT_like"/>
    <property type="match status" value="1"/>
</dbReference>
<dbReference type="InterPro" id="IPR013024">
    <property type="entry name" value="GGCT-like"/>
</dbReference>
<dbReference type="EMBL" id="GG663750">
    <property type="protein sequence ID" value="EEH51900.1"/>
    <property type="molecule type" value="Genomic_DNA"/>
</dbReference>
<dbReference type="OrthoDB" id="1933483at2759"/>
<dbReference type="PANTHER" id="PTHR12192">
    <property type="entry name" value="CATION TRANSPORT PROTEIN CHAC-RELATED"/>
    <property type="match status" value="1"/>
</dbReference>
<keyword evidence="2" id="KW-0456">Lyase</keyword>
<dbReference type="GO" id="GO:0006751">
    <property type="term" value="P:glutathione catabolic process"/>
    <property type="evidence" value="ECO:0007669"/>
    <property type="project" value="InterPro"/>
</dbReference>
<proteinExistence type="predicted"/>
<evidence type="ECO:0000256" key="2">
    <source>
        <dbReference type="ARBA" id="ARBA00023239"/>
    </source>
</evidence>
<dbReference type="EC" id="4.3.2.7" evidence="1"/>
<dbReference type="InterPro" id="IPR006840">
    <property type="entry name" value="ChaC"/>
</dbReference>
<reference evidence="3 4" key="1">
    <citation type="journal article" date="2009" name="Science">
        <title>Green evolution and dynamic adaptations revealed by genomes of the marine picoeukaryotes Micromonas.</title>
        <authorList>
            <person name="Worden A.Z."/>
            <person name="Lee J.H."/>
            <person name="Mock T."/>
            <person name="Rouze P."/>
            <person name="Simmons M.P."/>
            <person name="Aerts A.L."/>
            <person name="Allen A.E."/>
            <person name="Cuvelier M.L."/>
            <person name="Derelle E."/>
            <person name="Everett M.V."/>
            <person name="Foulon E."/>
            <person name="Grimwood J."/>
            <person name="Gundlach H."/>
            <person name="Henrissat B."/>
            <person name="Napoli C."/>
            <person name="McDonald S.M."/>
            <person name="Parker M.S."/>
            <person name="Rombauts S."/>
            <person name="Salamov A."/>
            <person name="Von Dassow P."/>
            <person name="Badger J.H."/>
            <person name="Coutinho P.M."/>
            <person name="Demir E."/>
            <person name="Dubchak I."/>
            <person name="Gentemann C."/>
            <person name="Eikrem W."/>
            <person name="Gready J.E."/>
            <person name="John U."/>
            <person name="Lanier W."/>
            <person name="Lindquist E.A."/>
            <person name="Lucas S."/>
            <person name="Mayer K.F."/>
            <person name="Moreau H."/>
            <person name="Not F."/>
            <person name="Otillar R."/>
            <person name="Panaud O."/>
            <person name="Pangilinan J."/>
            <person name="Paulsen I."/>
            <person name="Piegu B."/>
            <person name="Poliakov A."/>
            <person name="Robbens S."/>
            <person name="Schmutz J."/>
            <person name="Toulza E."/>
            <person name="Wyss T."/>
            <person name="Zelensky A."/>
            <person name="Zhou K."/>
            <person name="Armbrust E.V."/>
            <person name="Bhattacharya D."/>
            <person name="Goodenough U.W."/>
            <person name="Van de Peer Y."/>
            <person name="Grigoriev I.V."/>
        </authorList>
    </citation>
    <scope>NUCLEOTIDE SEQUENCE [LARGE SCALE GENOMIC DNA]</scope>
    <source>
        <strain evidence="3 4">CCMP1545</strain>
    </source>
</reference>
<organism evidence="4">
    <name type="scientific">Micromonas pusilla (strain CCMP1545)</name>
    <name type="common">Picoplanktonic green alga</name>
    <dbReference type="NCBI Taxonomy" id="564608"/>
    <lineage>
        <taxon>Eukaryota</taxon>
        <taxon>Viridiplantae</taxon>
        <taxon>Chlorophyta</taxon>
        <taxon>Mamiellophyceae</taxon>
        <taxon>Mamiellales</taxon>
        <taxon>Mamiellaceae</taxon>
        <taxon>Micromonas</taxon>
    </lineage>
</organism>
<sequence length="201" mass="22641">MTRCHASPPRHAARRPADHDVGHFQREPLRLDPDAPLWVFGYGSIVWKTGFEYEERRVCVARGWRRRFYQGSTDHRGTPDFPGRTVTLEACGDDVRCWGAAYKISPRDAPAVLDLLEIREKQYDQRILVPLHEDASDDAPVIVENALTYVATAHESNLNWLGHAPVDDIAKTIARAVGPSGASYSSHWSPYDRVRVVNADP</sequence>
<dbReference type="RefSeq" id="XP_003064278.1">
    <property type="nucleotide sequence ID" value="XM_003064232.1"/>
</dbReference>
<protein>
    <recommendedName>
        <fullName evidence="1">glutathione-specific gamma-glutamylcyclotransferase</fullName>
        <ecNumber evidence="1">4.3.2.7</ecNumber>
    </recommendedName>
</protein>
<dbReference type="GeneID" id="9689719"/>
<dbReference type="GO" id="GO:0061928">
    <property type="term" value="F:glutathione specific gamma-glutamylcyclotransferase activity"/>
    <property type="evidence" value="ECO:0007669"/>
    <property type="project" value="UniProtKB-EC"/>
</dbReference>
<evidence type="ECO:0000256" key="1">
    <source>
        <dbReference type="ARBA" id="ARBA00012344"/>
    </source>
</evidence>
<dbReference type="InterPro" id="IPR036568">
    <property type="entry name" value="GGCT-like_sf"/>
</dbReference>
<evidence type="ECO:0000313" key="4">
    <source>
        <dbReference type="Proteomes" id="UP000001876"/>
    </source>
</evidence>
<dbReference type="KEGG" id="mpp:MICPUCDRAFT_43343"/>
<name>C1N8J6_MICPC</name>
<gene>
    <name evidence="3" type="ORF">MICPUCDRAFT_43343</name>
</gene>
<dbReference type="AlphaFoldDB" id="C1N8J6"/>
<dbReference type="PANTHER" id="PTHR12192:SF2">
    <property type="entry name" value="GLUTATHIONE-SPECIFIC GAMMA-GLUTAMYLCYCLOTRANSFERASE 2"/>
    <property type="match status" value="1"/>
</dbReference>
<dbReference type="SUPFAM" id="SSF110857">
    <property type="entry name" value="Gamma-glutamyl cyclotransferase-like"/>
    <property type="match status" value="1"/>
</dbReference>
<dbReference type="Proteomes" id="UP000001876">
    <property type="component" value="Unassembled WGS sequence"/>
</dbReference>
<dbReference type="OMA" id="MASHIND"/>
<dbReference type="STRING" id="564608.C1N8J6"/>
<dbReference type="Gene3D" id="3.10.490.10">
    <property type="entry name" value="Gamma-glutamyl cyclotransferase-like"/>
    <property type="match status" value="1"/>
</dbReference>